<keyword evidence="3" id="KW-1185">Reference proteome</keyword>
<accession>A0ABR0MGZ5</accession>
<evidence type="ECO:0000313" key="3">
    <source>
        <dbReference type="Proteomes" id="UP001358586"/>
    </source>
</evidence>
<protein>
    <submittedName>
        <fullName evidence="2">Uncharacterized protein</fullName>
    </submittedName>
</protein>
<dbReference type="EMBL" id="JARKNE010000013">
    <property type="protein sequence ID" value="KAK5772513.1"/>
    <property type="molecule type" value="Genomic_DNA"/>
</dbReference>
<dbReference type="PANTHER" id="PTHR33974">
    <property type="entry name" value="VASCULAR-RELATED UNKNOWN PROTEIN 1-RELATED"/>
    <property type="match status" value="1"/>
</dbReference>
<comment type="caution">
    <text evidence="2">The sequence shown here is derived from an EMBL/GenBank/DDBJ whole genome shotgun (WGS) entry which is preliminary data.</text>
</comment>
<keyword evidence="1" id="KW-0732">Signal</keyword>
<organism evidence="2 3">
    <name type="scientific">Gossypium arboreum</name>
    <name type="common">Tree cotton</name>
    <name type="synonym">Gossypium nanking</name>
    <dbReference type="NCBI Taxonomy" id="29729"/>
    <lineage>
        <taxon>Eukaryota</taxon>
        <taxon>Viridiplantae</taxon>
        <taxon>Streptophyta</taxon>
        <taxon>Embryophyta</taxon>
        <taxon>Tracheophyta</taxon>
        <taxon>Spermatophyta</taxon>
        <taxon>Magnoliopsida</taxon>
        <taxon>eudicotyledons</taxon>
        <taxon>Gunneridae</taxon>
        <taxon>Pentapetalae</taxon>
        <taxon>rosids</taxon>
        <taxon>malvids</taxon>
        <taxon>Malvales</taxon>
        <taxon>Malvaceae</taxon>
        <taxon>Malvoideae</taxon>
        <taxon>Gossypium</taxon>
    </lineage>
</organism>
<name>A0ABR0MGZ5_GOSAR</name>
<evidence type="ECO:0000256" key="1">
    <source>
        <dbReference type="SAM" id="SignalP"/>
    </source>
</evidence>
<dbReference type="PANTHER" id="PTHR33974:SF25">
    <property type="entry name" value="SMALL PHOSPHATASE-LIKE PROTEIN 2, PUTATIVE-RELATED"/>
    <property type="match status" value="1"/>
</dbReference>
<proteinExistence type="predicted"/>
<evidence type="ECO:0000313" key="2">
    <source>
        <dbReference type="EMBL" id="KAK5772513.1"/>
    </source>
</evidence>
<feature type="signal peptide" evidence="1">
    <location>
        <begin position="1"/>
        <end position="18"/>
    </location>
</feature>
<dbReference type="Proteomes" id="UP001358586">
    <property type="component" value="Chromosome 13"/>
</dbReference>
<sequence>MLLLAVVNKLLYFASLCGKDDKSTERVLFHCLFAKAVWRVSSLNYNPSLVGFTSFFDWNAWIFEGAIKNPNQVWNEAWNGYSEFMEINNGWRPTRDTTTVRTLWTSPRQGTVKTNVDAAFDMKTNTAAKVLVCGGAPKGSYLQCLKGGGGRSIMGKDPCLCRFGARATKKASGFGAQTSRSSDENECPEESSWTLYFQDFSYKNTIDDLMNQNSSSILSHISHHTPDAACSAAGPLPSLDHTRLSFKKRKIKGSSSGFIDHDLEDTATSPANSPKVYNVGNQFDKQKDDAMGISQEMKGSGSGKINDEVGFIEGENVGHKLKKKGLCLVPLSMVLHSLG</sequence>
<dbReference type="InterPro" id="IPR039280">
    <property type="entry name" value="VUP"/>
</dbReference>
<feature type="chain" id="PRO_5045837660" evidence="1">
    <location>
        <begin position="19"/>
        <end position="339"/>
    </location>
</feature>
<reference evidence="2 3" key="1">
    <citation type="submission" date="2023-03" db="EMBL/GenBank/DDBJ databases">
        <title>WGS of Gossypium arboreum.</title>
        <authorList>
            <person name="Yu D."/>
        </authorList>
    </citation>
    <scope>NUCLEOTIDE SEQUENCE [LARGE SCALE GENOMIC DNA]</scope>
    <source>
        <tissue evidence="2">Leaf</tissue>
    </source>
</reference>
<gene>
    <name evidence="2" type="ORF">PVK06_048802</name>
</gene>